<dbReference type="EMBL" id="JAHXZN010000002">
    <property type="protein sequence ID" value="MBW6530931.1"/>
    <property type="molecule type" value="Genomic_DNA"/>
</dbReference>
<evidence type="ECO:0000256" key="1">
    <source>
        <dbReference type="SAM" id="Phobius"/>
    </source>
</evidence>
<gene>
    <name evidence="2" type="ORF">KZ820_09300</name>
</gene>
<keyword evidence="1" id="KW-0472">Membrane</keyword>
<reference evidence="2 3" key="1">
    <citation type="submission" date="2021-07" db="EMBL/GenBank/DDBJ databases">
        <title>Sphingomonas sp.</title>
        <authorList>
            <person name="Feng G."/>
            <person name="Li J."/>
            <person name="Pan M."/>
        </authorList>
    </citation>
    <scope>NUCLEOTIDE SEQUENCE [LARGE SCALE GENOMIC DNA]</scope>
    <source>
        <strain evidence="2 3">RRHST34</strain>
    </source>
</reference>
<name>A0ABS7BMZ7_9SPHN</name>
<keyword evidence="3" id="KW-1185">Reference proteome</keyword>
<organism evidence="2 3">
    <name type="scientific">Sphingomonas citri</name>
    <dbReference type="NCBI Taxonomy" id="2862499"/>
    <lineage>
        <taxon>Bacteria</taxon>
        <taxon>Pseudomonadati</taxon>
        <taxon>Pseudomonadota</taxon>
        <taxon>Alphaproteobacteria</taxon>
        <taxon>Sphingomonadales</taxon>
        <taxon>Sphingomonadaceae</taxon>
        <taxon>Sphingomonas</taxon>
    </lineage>
</organism>
<keyword evidence="1" id="KW-1133">Transmembrane helix</keyword>
<proteinExistence type="predicted"/>
<dbReference type="RefSeq" id="WP_219748357.1">
    <property type="nucleotide sequence ID" value="NZ_JAHXZN010000002.1"/>
</dbReference>
<sequence>MTRRDLAWRLSGVMLTGGACSACLLLDRSPLMVPLFVVALLGLPLMVHGKRVAQVLRAERRGHALTAAAVHTARLRARTQNSDGFGA</sequence>
<evidence type="ECO:0000313" key="3">
    <source>
        <dbReference type="Proteomes" id="UP000759103"/>
    </source>
</evidence>
<evidence type="ECO:0000313" key="2">
    <source>
        <dbReference type="EMBL" id="MBW6530931.1"/>
    </source>
</evidence>
<comment type="caution">
    <text evidence="2">The sequence shown here is derived from an EMBL/GenBank/DDBJ whole genome shotgun (WGS) entry which is preliminary data.</text>
</comment>
<protein>
    <submittedName>
        <fullName evidence="2">Uncharacterized protein</fullName>
    </submittedName>
</protein>
<accession>A0ABS7BMZ7</accession>
<feature type="transmembrane region" description="Helical" evidence="1">
    <location>
        <begin position="31"/>
        <end position="47"/>
    </location>
</feature>
<keyword evidence="1" id="KW-0812">Transmembrane</keyword>
<dbReference type="Proteomes" id="UP000759103">
    <property type="component" value="Unassembled WGS sequence"/>
</dbReference>
<dbReference type="PROSITE" id="PS51257">
    <property type="entry name" value="PROKAR_LIPOPROTEIN"/>
    <property type="match status" value="1"/>
</dbReference>